<dbReference type="InterPro" id="IPR055247">
    <property type="entry name" value="InsJ-like_HTH"/>
</dbReference>
<comment type="similarity">
    <text evidence="1">Belongs to the IS150/IS1296 orfA family.</text>
</comment>
<feature type="region of interest" description="Disordered" evidence="2">
    <location>
        <begin position="126"/>
        <end position="156"/>
    </location>
</feature>
<evidence type="ECO:0000256" key="1">
    <source>
        <dbReference type="ARBA" id="ARBA00038232"/>
    </source>
</evidence>
<comment type="caution">
    <text evidence="4">The sequence shown here is derived from an EMBL/GenBank/DDBJ whole genome shotgun (WGS) entry which is preliminary data.</text>
</comment>
<gene>
    <name evidence="4" type="ORF">WDU99_17230</name>
</gene>
<accession>A0ABU8LFF0</accession>
<evidence type="ECO:0000259" key="3">
    <source>
        <dbReference type="Pfam" id="PF13518"/>
    </source>
</evidence>
<proteinExistence type="inferred from homology"/>
<evidence type="ECO:0000256" key="2">
    <source>
        <dbReference type="SAM" id="MobiDB-lite"/>
    </source>
</evidence>
<dbReference type="PANTHER" id="PTHR33795">
    <property type="entry name" value="INSERTION ELEMENT IS150 PROTEIN INSJ"/>
    <property type="match status" value="1"/>
</dbReference>
<dbReference type="Pfam" id="PF13518">
    <property type="entry name" value="HTH_28"/>
    <property type="match status" value="1"/>
</dbReference>
<dbReference type="Proteomes" id="UP001371224">
    <property type="component" value="Unassembled WGS sequence"/>
</dbReference>
<sequence>ELLPVSWTENSVLTSGSSFVYARSSLSVVQREAAVASFEQGLSDSAVATQLGVSRWPVRALYQRWRIRGRGALVQKRSKASYSFEFKLGLVERVLAGEPAAVLAEEAGLSSPVLLKTWVRRYRNEGEDALRPKPKGRPRGSSASPPGEESELERLRRENEYLRAQNAYLGKLRALMDQKRRTR</sequence>
<feature type="domain" description="Insertion element IS150 protein InsJ-like helix-turn-helix" evidence="3">
    <location>
        <begin position="86"/>
        <end position="139"/>
    </location>
</feature>
<dbReference type="InterPro" id="IPR009057">
    <property type="entry name" value="Homeodomain-like_sf"/>
</dbReference>
<name>A0ABU8LFF0_9MICO</name>
<evidence type="ECO:0000313" key="5">
    <source>
        <dbReference type="Proteomes" id="UP001371224"/>
    </source>
</evidence>
<evidence type="ECO:0000313" key="4">
    <source>
        <dbReference type="EMBL" id="MEJ1090058.1"/>
    </source>
</evidence>
<dbReference type="EMBL" id="JBBDGM010000038">
    <property type="protein sequence ID" value="MEJ1090058.1"/>
    <property type="molecule type" value="Genomic_DNA"/>
</dbReference>
<protein>
    <submittedName>
        <fullName evidence="4">Helix-turn-helix domain-containing protein</fullName>
    </submittedName>
</protein>
<reference evidence="4 5" key="1">
    <citation type="submission" date="2024-02" db="EMBL/GenBank/DDBJ databases">
        <authorList>
            <person name="Saticioglu I.B."/>
        </authorList>
    </citation>
    <scope>NUCLEOTIDE SEQUENCE [LARGE SCALE GENOMIC DNA]</scope>
    <source>
        <strain evidence="4 5">Mu-80</strain>
    </source>
</reference>
<keyword evidence="5" id="KW-1185">Reference proteome</keyword>
<organism evidence="4 5">
    <name type="scientific">Microbacterium bandirmense</name>
    <dbReference type="NCBI Taxonomy" id="3122050"/>
    <lineage>
        <taxon>Bacteria</taxon>
        <taxon>Bacillati</taxon>
        <taxon>Actinomycetota</taxon>
        <taxon>Actinomycetes</taxon>
        <taxon>Micrococcales</taxon>
        <taxon>Microbacteriaceae</taxon>
        <taxon>Microbacterium</taxon>
    </lineage>
</organism>
<dbReference type="RefSeq" id="WP_337333698.1">
    <property type="nucleotide sequence ID" value="NZ_JBBDGM010000038.1"/>
</dbReference>
<dbReference type="PANTHER" id="PTHR33795:SF1">
    <property type="entry name" value="INSERTION ELEMENT IS150 PROTEIN INSJ"/>
    <property type="match status" value="1"/>
</dbReference>
<dbReference type="SUPFAM" id="SSF46689">
    <property type="entry name" value="Homeodomain-like"/>
    <property type="match status" value="2"/>
</dbReference>
<dbReference type="InterPro" id="IPR052057">
    <property type="entry name" value="IS150/IS1296_orfA-like"/>
</dbReference>
<feature type="non-terminal residue" evidence="4">
    <location>
        <position position="1"/>
    </location>
</feature>